<proteinExistence type="predicted"/>
<sequence>YTWQNILTTARPKSKPTLPCDGAADTHFASQSLAQLDKSLAPMVPCTVSIIFLGKWTTTFAIRWFPITYTTFHSRELPLSAPNRKAVAAIVKLIAQAPRTYSAPWYNLLRRGACKRISEHRVPSKGCAGPRQIG</sequence>
<name>A0A085LLI9_9BILA</name>
<evidence type="ECO:0000313" key="2">
    <source>
        <dbReference type="Proteomes" id="UP000030764"/>
    </source>
</evidence>
<dbReference type="AlphaFoldDB" id="A0A085LLI9"/>
<reference evidence="1 2" key="1">
    <citation type="journal article" date="2014" name="Nat. Genet.">
        <title>Genome and transcriptome of the porcine whipworm Trichuris suis.</title>
        <authorList>
            <person name="Jex A.R."/>
            <person name="Nejsum P."/>
            <person name="Schwarz E.M."/>
            <person name="Hu L."/>
            <person name="Young N.D."/>
            <person name="Hall R.S."/>
            <person name="Korhonen P.K."/>
            <person name="Liao S."/>
            <person name="Thamsborg S."/>
            <person name="Xia J."/>
            <person name="Xu P."/>
            <person name="Wang S."/>
            <person name="Scheerlinck J.P."/>
            <person name="Hofmann A."/>
            <person name="Sternberg P.W."/>
            <person name="Wang J."/>
            <person name="Gasser R.B."/>
        </authorList>
    </citation>
    <scope>NUCLEOTIDE SEQUENCE [LARGE SCALE GENOMIC DNA]</scope>
    <source>
        <strain evidence="1">DCEP-RM93M</strain>
    </source>
</reference>
<protein>
    <submittedName>
        <fullName evidence="1">Uncharacterized protein</fullName>
    </submittedName>
</protein>
<gene>
    <name evidence="1" type="ORF">M513_13289</name>
</gene>
<evidence type="ECO:0000313" key="1">
    <source>
        <dbReference type="EMBL" id="KFD45835.1"/>
    </source>
</evidence>
<dbReference type="EMBL" id="KL363419">
    <property type="protein sequence ID" value="KFD45835.1"/>
    <property type="molecule type" value="Genomic_DNA"/>
</dbReference>
<feature type="non-terminal residue" evidence="1">
    <location>
        <position position="1"/>
    </location>
</feature>
<organism evidence="1 2">
    <name type="scientific">Trichuris suis</name>
    <name type="common">pig whipworm</name>
    <dbReference type="NCBI Taxonomy" id="68888"/>
    <lineage>
        <taxon>Eukaryota</taxon>
        <taxon>Metazoa</taxon>
        <taxon>Ecdysozoa</taxon>
        <taxon>Nematoda</taxon>
        <taxon>Enoplea</taxon>
        <taxon>Dorylaimia</taxon>
        <taxon>Trichinellida</taxon>
        <taxon>Trichuridae</taxon>
        <taxon>Trichuris</taxon>
    </lineage>
</organism>
<accession>A0A085LLI9</accession>
<keyword evidence="2" id="KW-1185">Reference proteome</keyword>
<dbReference type="Proteomes" id="UP000030764">
    <property type="component" value="Unassembled WGS sequence"/>
</dbReference>